<gene>
    <name evidence="1" type="ORF">EQG49_01780</name>
</gene>
<accession>A0A4P6YRJ3</accession>
<proteinExistence type="predicted"/>
<protein>
    <submittedName>
        <fullName evidence="1">Uncharacterized protein</fullName>
    </submittedName>
</protein>
<reference evidence="2" key="1">
    <citation type="submission" date="2019-03" db="EMBL/GenBank/DDBJ databases">
        <title>Weissella sp. 26KH-42 Genome sequencing.</title>
        <authorList>
            <person name="Heo J."/>
            <person name="Kim S.-J."/>
            <person name="Kim J.-S."/>
            <person name="Hong S.-B."/>
            <person name="Kwon S.-W."/>
        </authorList>
    </citation>
    <scope>NUCLEOTIDE SEQUENCE [LARGE SCALE GENOMIC DNA]</scope>
    <source>
        <strain evidence="2">26KH-42</strain>
    </source>
</reference>
<organism evidence="1 2">
    <name type="scientific">Periweissella cryptocerci</name>
    <dbReference type="NCBI Taxonomy" id="2506420"/>
    <lineage>
        <taxon>Bacteria</taxon>
        <taxon>Bacillati</taxon>
        <taxon>Bacillota</taxon>
        <taxon>Bacilli</taxon>
        <taxon>Lactobacillales</taxon>
        <taxon>Lactobacillaceae</taxon>
        <taxon>Periweissella</taxon>
    </lineage>
</organism>
<evidence type="ECO:0000313" key="1">
    <source>
        <dbReference type="EMBL" id="QBO35279.1"/>
    </source>
</evidence>
<dbReference type="Proteomes" id="UP000292886">
    <property type="component" value="Chromosome"/>
</dbReference>
<sequence>MLVINASKILSAHVKVPKAAAVPAGTTPVISWHADFFSKDGVYYYVLVNDANPLETIALYNPAPLEYEALAQNAAERIARYYAQIQNKAAFDTFQEGSREILIVSDSNKNNFKDVDEKVKGVKHQLRGQVANQEPAAPKFNGKNAVTQLADKNARKFYGSLMTHAVHKNTKGK</sequence>
<evidence type="ECO:0000313" key="2">
    <source>
        <dbReference type="Proteomes" id="UP000292886"/>
    </source>
</evidence>
<dbReference type="EMBL" id="CP037940">
    <property type="protein sequence ID" value="QBO35279.1"/>
    <property type="molecule type" value="Genomic_DNA"/>
</dbReference>
<dbReference type="KEGG" id="wei:EQG49_01780"/>
<keyword evidence="2" id="KW-1185">Reference proteome</keyword>
<dbReference type="RefSeq" id="WP_133362359.1">
    <property type="nucleotide sequence ID" value="NZ_CP037940.1"/>
</dbReference>
<name>A0A4P6YRJ3_9LACO</name>
<dbReference type="AlphaFoldDB" id="A0A4P6YRJ3"/>